<evidence type="ECO:0000256" key="4">
    <source>
        <dbReference type="SAM" id="SignalP"/>
    </source>
</evidence>
<evidence type="ECO:0000256" key="3">
    <source>
        <dbReference type="ARBA" id="ARBA00022729"/>
    </source>
</evidence>
<sequence length="250" mass="25939">MRRLIASLCLALMPLSAVAEDVTVFAAASMTEALGEIAARFTDETGTGVVLSFAGSSALARQIAQGAPADVFISANADWMDVLQADGRIVEGSRFDLTLNRIVLIAHDAAMAEVDITPSLDLGAMLEGGRLAMALTEAVPAGIYGRAALDHLGLWDAVAGQVAEADNVRAALMLVATGAAPLGIVYYSDAVSTPDVRMLGVFPEDSHPPITYPAARIVGSGDAAQSFLDYLQRSPAVDIIAEHGFWAPGG</sequence>
<comment type="caution">
    <text evidence="5">The sequence shown here is derived from an EMBL/GenBank/DDBJ whole genome shotgun (WGS) entry which is preliminary data.</text>
</comment>
<comment type="similarity">
    <text evidence="1">Belongs to the bacterial solute-binding protein ModA family.</text>
</comment>
<accession>A0ABP9LJ90</accession>
<name>A0ABP9LJ90_9RHOB</name>
<evidence type="ECO:0000313" key="5">
    <source>
        <dbReference type="EMBL" id="GAA5079677.1"/>
    </source>
</evidence>
<dbReference type="InterPro" id="IPR050682">
    <property type="entry name" value="ModA/WtpA"/>
</dbReference>
<dbReference type="Proteomes" id="UP001499910">
    <property type="component" value="Unassembled WGS sequence"/>
</dbReference>
<organism evidence="5 6">
    <name type="scientific">[Roseibacterium] beibuensis</name>
    <dbReference type="NCBI Taxonomy" id="1193142"/>
    <lineage>
        <taxon>Bacteria</taxon>
        <taxon>Pseudomonadati</taxon>
        <taxon>Pseudomonadota</taxon>
        <taxon>Alphaproteobacteria</taxon>
        <taxon>Rhodobacterales</taxon>
        <taxon>Roseobacteraceae</taxon>
        <taxon>Roseicyclus</taxon>
    </lineage>
</organism>
<keyword evidence="2" id="KW-0479">Metal-binding</keyword>
<proteinExistence type="inferred from homology"/>
<keyword evidence="6" id="KW-1185">Reference proteome</keyword>
<evidence type="ECO:0000313" key="6">
    <source>
        <dbReference type="Proteomes" id="UP001499910"/>
    </source>
</evidence>
<dbReference type="SUPFAM" id="SSF53850">
    <property type="entry name" value="Periplasmic binding protein-like II"/>
    <property type="match status" value="1"/>
</dbReference>
<gene>
    <name evidence="5" type="primary">modA_2</name>
    <name evidence="5" type="ORF">GCM10023209_32280</name>
</gene>
<dbReference type="PANTHER" id="PTHR30632:SF17">
    <property type="entry name" value="MOLYBDATE-BINDING PROTEIN MODA"/>
    <property type="match status" value="1"/>
</dbReference>
<reference evidence="6" key="1">
    <citation type="journal article" date="2019" name="Int. J. Syst. Evol. Microbiol.">
        <title>The Global Catalogue of Microorganisms (GCM) 10K type strain sequencing project: providing services to taxonomists for standard genome sequencing and annotation.</title>
        <authorList>
            <consortium name="The Broad Institute Genomics Platform"/>
            <consortium name="The Broad Institute Genome Sequencing Center for Infectious Disease"/>
            <person name="Wu L."/>
            <person name="Ma J."/>
        </authorList>
    </citation>
    <scope>NUCLEOTIDE SEQUENCE [LARGE SCALE GENOMIC DNA]</scope>
    <source>
        <strain evidence="6">JCM 18015</strain>
    </source>
</reference>
<evidence type="ECO:0000256" key="2">
    <source>
        <dbReference type="ARBA" id="ARBA00022723"/>
    </source>
</evidence>
<dbReference type="NCBIfam" id="TIGR01256">
    <property type="entry name" value="modA"/>
    <property type="match status" value="1"/>
</dbReference>
<keyword evidence="3 4" id="KW-0732">Signal</keyword>
<dbReference type="PIRSF" id="PIRSF004846">
    <property type="entry name" value="ModA"/>
    <property type="match status" value="1"/>
</dbReference>
<dbReference type="InterPro" id="IPR005950">
    <property type="entry name" value="ModA"/>
</dbReference>
<dbReference type="RefSeq" id="WP_259552191.1">
    <property type="nucleotide sequence ID" value="NZ_BAABHW010000005.1"/>
</dbReference>
<dbReference type="Gene3D" id="3.40.190.10">
    <property type="entry name" value="Periplasmic binding protein-like II"/>
    <property type="match status" value="2"/>
</dbReference>
<dbReference type="Pfam" id="PF13531">
    <property type="entry name" value="SBP_bac_11"/>
    <property type="match status" value="1"/>
</dbReference>
<feature type="signal peptide" evidence="4">
    <location>
        <begin position="1"/>
        <end position="19"/>
    </location>
</feature>
<dbReference type="EMBL" id="BAABHW010000005">
    <property type="protein sequence ID" value="GAA5079677.1"/>
    <property type="molecule type" value="Genomic_DNA"/>
</dbReference>
<dbReference type="PANTHER" id="PTHR30632">
    <property type="entry name" value="MOLYBDATE-BINDING PERIPLASMIC PROTEIN"/>
    <property type="match status" value="1"/>
</dbReference>
<evidence type="ECO:0000256" key="1">
    <source>
        <dbReference type="ARBA" id="ARBA00009175"/>
    </source>
</evidence>
<protein>
    <submittedName>
        <fullName evidence="5">Molybdate ABC transporter substrate-binding protein</fullName>
    </submittedName>
</protein>
<feature type="chain" id="PRO_5046773125" evidence="4">
    <location>
        <begin position="20"/>
        <end position="250"/>
    </location>
</feature>